<evidence type="ECO:0000259" key="2">
    <source>
        <dbReference type="SMART" id="SM00829"/>
    </source>
</evidence>
<dbReference type="InterPro" id="IPR045010">
    <property type="entry name" value="MDR_fam"/>
</dbReference>
<name>A0AA38NVV6_9AGAR</name>
<dbReference type="InterPro" id="IPR013149">
    <property type="entry name" value="ADH-like_C"/>
</dbReference>
<dbReference type="Gene3D" id="3.40.50.720">
    <property type="entry name" value="NAD(P)-binding Rossmann-like Domain"/>
    <property type="match status" value="1"/>
</dbReference>
<evidence type="ECO:0000256" key="1">
    <source>
        <dbReference type="ARBA" id="ARBA00023002"/>
    </source>
</evidence>
<proteinExistence type="predicted"/>
<dbReference type="InterPro" id="IPR011032">
    <property type="entry name" value="GroES-like_sf"/>
</dbReference>
<dbReference type="InterPro" id="IPR041694">
    <property type="entry name" value="ADH_N_2"/>
</dbReference>
<organism evidence="3 4">
    <name type="scientific">Lentinula raphanica</name>
    <dbReference type="NCBI Taxonomy" id="153919"/>
    <lineage>
        <taxon>Eukaryota</taxon>
        <taxon>Fungi</taxon>
        <taxon>Dikarya</taxon>
        <taxon>Basidiomycota</taxon>
        <taxon>Agaricomycotina</taxon>
        <taxon>Agaricomycetes</taxon>
        <taxon>Agaricomycetidae</taxon>
        <taxon>Agaricales</taxon>
        <taxon>Marasmiineae</taxon>
        <taxon>Omphalotaceae</taxon>
        <taxon>Lentinula</taxon>
    </lineage>
</organism>
<feature type="domain" description="Enoyl reductase (ER)" evidence="2">
    <location>
        <begin position="10"/>
        <end position="292"/>
    </location>
</feature>
<dbReference type="SUPFAM" id="SSF50129">
    <property type="entry name" value="GroES-like"/>
    <property type="match status" value="1"/>
</dbReference>
<dbReference type="Gene3D" id="3.90.180.10">
    <property type="entry name" value="Medium-chain alcohol dehydrogenases, catalytic domain"/>
    <property type="match status" value="1"/>
</dbReference>
<keyword evidence="4" id="KW-1185">Reference proteome</keyword>
<dbReference type="PANTHER" id="PTHR43205">
    <property type="entry name" value="PROSTAGLANDIN REDUCTASE"/>
    <property type="match status" value="1"/>
</dbReference>
<keyword evidence="1" id="KW-0560">Oxidoreductase</keyword>
<dbReference type="GO" id="GO:0016628">
    <property type="term" value="F:oxidoreductase activity, acting on the CH-CH group of donors, NAD or NADP as acceptor"/>
    <property type="evidence" value="ECO:0007669"/>
    <property type="project" value="InterPro"/>
</dbReference>
<dbReference type="EMBL" id="MU807357">
    <property type="protein sequence ID" value="KAJ3831593.1"/>
    <property type="molecule type" value="Genomic_DNA"/>
</dbReference>
<dbReference type="InterPro" id="IPR020843">
    <property type="entry name" value="ER"/>
</dbReference>
<dbReference type="Proteomes" id="UP001163846">
    <property type="component" value="Unassembled WGS sequence"/>
</dbReference>
<feature type="non-terminal residue" evidence="3">
    <location>
        <position position="297"/>
    </location>
</feature>
<protein>
    <recommendedName>
        <fullName evidence="2">Enoyl reductase (ER) domain-containing protein</fullName>
    </recommendedName>
</protein>
<dbReference type="FunFam" id="3.40.50.720:FF:000121">
    <property type="entry name" value="Prostaglandin reductase 2"/>
    <property type="match status" value="1"/>
</dbReference>
<dbReference type="AlphaFoldDB" id="A0AA38NVV6"/>
<evidence type="ECO:0000313" key="4">
    <source>
        <dbReference type="Proteomes" id="UP001163846"/>
    </source>
</evidence>
<gene>
    <name evidence="3" type="ORF">F5878DRAFT_549337</name>
</gene>
<reference evidence="3" key="1">
    <citation type="submission" date="2022-08" db="EMBL/GenBank/DDBJ databases">
        <authorList>
            <consortium name="DOE Joint Genome Institute"/>
            <person name="Min B."/>
            <person name="Riley R."/>
            <person name="Sierra-Patev S."/>
            <person name="Naranjo-Ortiz M."/>
            <person name="Looney B."/>
            <person name="Konkel Z."/>
            <person name="Slot J.C."/>
            <person name="Sakamoto Y."/>
            <person name="Steenwyk J.L."/>
            <person name="Rokas A."/>
            <person name="Carro J."/>
            <person name="Camarero S."/>
            <person name="Ferreira P."/>
            <person name="Molpeceres G."/>
            <person name="Ruiz-Duenas F.J."/>
            <person name="Serrano A."/>
            <person name="Henrissat B."/>
            <person name="Drula E."/>
            <person name="Hughes K.W."/>
            <person name="Mata J.L."/>
            <person name="Ishikawa N.K."/>
            <person name="Vargas-Isla R."/>
            <person name="Ushijima S."/>
            <person name="Smith C.A."/>
            <person name="Ahrendt S."/>
            <person name="Andreopoulos W."/>
            <person name="He G."/>
            <person name="Labutti K."/>
            <person name="Lipzen A."/>
            <person name="Ng V."/>
            <person name="Sandor L."/>
            <person name="Barry K."/>
            <person name="Martinez A.T."/>
            <person name="Xiao Y."/>
            <person name="Gibbons J.G."/>
            <person name="Terashima K."/>
            <person name="Hibbett D.S."/>
            <person name="Grigoriev I.V."/>
        </authorList>
    </citation>
    <scope>NUCLEOTIDE SEQUENCE</scope>
    <source>
        <strain evidence="3">TFB9207</strain>
    </source>
</reference>
<dbReference type="CDD" id="cd05288">
    <property type="entry name" value="PGDH"/>
    <property type="match status" value="1"/>
</dbReference>
<dbReference type="PANTHER" id="PTHR43205:SF19">
    <property type="entry name" value="ENOYL REDUCTASE (ER) DOMAIN-CONTAINING PROTEIN"/>
    <property type="match status" value="1"/>
</dbReference>
<accession>A0AA38NVV6</accession>
<dbReference type="SMART" id="SM00829">
    <property type="entry name" value="PKS_ER"/>
    <property type="match status" value="1"/>
</dbReference>
<dbReference type="Pfam" id="PF00107">
    <property type="entry name" value="ADH_zinc_N"/>
    <property type="match status" value="1"/>
</dbReference>
<dbReference type="SUPFAM" id="SSF51735">
    <property type="entry name" value="NAD(P)-binding Rossmann-fold domains"/>
    <property type="match status" value="1"/>
</dbReference>
<dbReference type="Pfam" id="PF16884">
    <property type="entry name" value="ADH_N_2"/>
    <property type="match status" value="1"/>
</dbReference>
<dbReference type="InterPro" id="IPR036291">
    <property type="entry name" value="NAD(P)-bd_dom_sf"/>
</dbReference>
<sequence>AQRGWIQKDQNSDRTYLPPILPGQRMRAASVAKVLKSTSSSFKEGAIVQCSGGWVEQLVIDAKDAFPLPDLPGVGPSVFLGAVGIPGLTAYFGLKDVCKLEEGQVIIISGAAGATGNVAVQLAKHVFKASKVIAIAGSDEKCEWLKKIGADHALNYKAPSFSDALVEAVKPSYADCYFDNVGGSVLNACLTAIKRNGRIAACGAISAYNDPSQTVLTNWSEVILNRLTVQGFIVIDYYHRRSEAVEVISSAIKEGKLTVAGGETIVRCSDFAEIPQVWIRLFRGENTGKLVTQVADF</sequence>
<comment type="caution">
    <text evidence="3">The sequence shown here is derived from an EMBL/GenBank/DDBJ whole genome shotgun (WGS) entry which is preliminary data.</text>
</comment>
<evidence type="ECO:0000313" key="3">
    <source>
        <dbReference type="EMBL" id="KAJ3831593.1"/>
    </source>
</evidence>